<feature type="compositionally biased region" description="Polar residues" evidence="1">
    <location>
        <begin position="471"/>
        <end position="486"/>
    </location>
</feature>
<keyword evidence="4" id="KW-1185">Reference proteome</keyword>
<dbReference type="STRING" id="655863.F0XG18"/>
<evidence type="ECO:0000313" key="4">
    <source>
        <dbReference type="Proteomes" id="UP000007796"/>
    </source>
</evidence>
<feature type="compositionally biased region" description="Low complexity" evidence="1">
    <location>
        <begin position="666"/>
        <end position="676"/>
    </location>
</feature>
<feature type="domain" description="Hpc2-related" evidence="2">
    <location>
        <begin position="697"/>
        <end position="733"/>
    </location>
</feature>
<evidence type="ECO:0000256" key="1">
    <source>
        <dbReference type="SAM" id="MobiDB-lite"/>
    </source>
</evidence>
<dbReference type="GeneID" id="25978788"/>
<evidence type="ECO:0000313" key="3">
    <source>
        <dbReference type="EMBL" id="EFX03413.1"/>
    </source>
</evidence>
<dbReference type="EMBL" id="GL629767">
    <property type="protein sequence ID" value="EFX03413.1"/>
    <property type="molecule type" value="Genomic_DNA"/>
</dbReference>
<feature type="compositionally biased region" description="Polar residues" evidence="1">
    <location>
        <begin position="554"/>
        <end position="564"/>
    </location>
</feature>
<dbReference type="AlphaFoldDB" id="F0XG18"/>
<dbReference type="Pfam" id="PF08729">
    <property type="entry name" value="HUN"/>
    <property type="match status" value="1"/>
</dbReference>
<proteinExistence type="predicted"/>
<dbReference type="Proteomes" id="UP000007796">
    <property type="component" value="Unassembled WGS sequence"/>
</dbReference>
<sequence>MATTDRDVEMASYHYSSSPELSSLPSDSPSDPGSPSRLEQQRAGLSQRNEIVVDATSTTRFPPTQSQQAVQLQPFSAEGVRLTKDGIPRKKPGRKPGTTVKKAGDVTAPSAGAAAAAAVGAGSVVDAAKPRRVRKLQNSNAPPVSRKKRAQPSSAPVSEAGAPRSLSALPFPPKIELTSMRMDIDSRSPPAPMAIPIPSSVPQQPRQPPLAVVGKLPKRDAIPNSMQSILNSDSPPRVSPPAAPTATTPLRSRYDPVRSSYDPVRGTVVPHHTYGTGPLGSPHGPTQGPNRASASPSIASLVDPNPEPHTRSSAATSLSRHHSPPSYNTSATTSSTNAQPPCRDSISSLPPSPSASPGILNSLASTSSQSQPTSTKAKTAALMATNSMPASTSLTATATATAPAPIYKSSSSTSTKAALKSESNGKPHGRPPPPPPIPAAAKSTSKSASTKTAAQKTSTSKASAAAATATENGTAKLSGSVTTSIRDVTMTGLSSTTAAQSTSLAPTIKKFSPILQQDRGSKQNKAAGTALSPKMTGVKDDATLQPVAPDAMSSPDSGNASTNNEPERSILDFGKARPGEEMQAPSIVLHIPLTSGENNKYVNFMRMAEDHYGWDALHPRLAAHRDRKARIAAASAALERNGSGRESGDEMTDDMQSGDEGSNDDNGLIGENSIISIGGGGAEDAPAKPVRKKRMFKEDEYDKDDDFVDDSEMLWEEQAAASRDGFFVYSGPLVPEEEKPDEGSAPPTKRGRGGRGSRGGAGRTTAARSAGTRSNGTSGARSSAPARKPRATKQEKEQREREKADNDKATHLAASKAAANNSIDLRLSLPSVMAVDA</sequence>
<feature type="region of interest" description="Disordered" evidence="1">
    <location>
        <begin position="129"/>
        <end position="170"/>
    </location>
</feature>
<feature type="compositionally biased region" description="Low complexity" evidence="1">
    <location>
        <begin position="324"/>
        <end position="349"/>
    </location>
</feature>
<feature type="region of interest" description="Disordered" evidence="1">
    <location>
        <begin position="1"/>
        <end position="110"/>
    </location>
</feature>
<feature type="compositionally biased region" description="Polar residues" evidence="1">
    <location>
        <begin position="43"/>
        <end position="74"/>
    </location>
</feature>
<dbReference type="RefSeq" id="XP_014172895.1">
    <property type="nucleotide sequence ID" value="XM_014317420.1"/>
</dbReference>
<feature type="compositionally biased region" description="Acidic residues" evidence="1">
    <location>
        <begin position="649"/>
        <end position="663"/>
    </location>
</feature>
<feature type="compositionally biased region" description="Low complexity" evidence="1">
    <location>
        <begin position="439"/>
        <end position="470"/>
    </location>
</feature>
<feature type="compositionally biased region" description="Polar residues" evidence="1">
    <location>
        <begin position="287"/>
        <end position="298"/>
    </location>
</feature>
<feature type="compositionally biased region" description="Polar residues" evidence="1">
    <location>
        <begin position="224"/>
        <end position="233"/>
    </location>
</feature>
<feature type="compositionally biased region" description="Basic and acidic residues" evidence="1">
    <location>
        <begin position="792"/>
        <end position="810"/>
    </location>
</feature>
<dbReference type="HOGENOM" id="CLU_012566_0_0_1"/>
<dbReference type="InParanoid" id="F0XG18"/>
<protein>
    <submittedName>
        <fullName evidence="3">Histone promoter control protein</fullName>
    </submittedName>
</protein>
<evidence type="ECO:0000259" key="2">
    <source>
        <dbReference type="Pfam" id="PF08729"/>
    </source>
</evidence>
<gene>
    <name evidence="3" type="ORF">CMQ_5463</name>
</gene>
<feature type="compositionally biased region" description="Low complexity" evidence="1">
    <location>
        <begin position="494"/>
        <end position="507"/>
    </location>
</feature>
<feature type="compositionally biased region" description="Low complexity" evidence="1">
    <location>
        <begin position="362"/>
        <end position="379"/>
    </location>
</feature>
<feature type="region of interest" description="Disordered" evidence="1">
    <location>
        <begin position="730"/>
        <end position="837"/>
    </location>
</feature>
<name>F0XG18_GROCL</name>
<feature type="compositionally biased region" description="Low complexity" evidence="1">
    <location>
        <begin position="16"/>
        <end position="36"/>
    </location>
</feature>
<feature type="compositionally biased region" description="Low complexity" evidence="1">
    <location>
        <begin position="402"/>
        <end position="422"/>
    </location>
</feature>
<feature type="compositionally biased region" description="Low complexity" evidence="1">
    <location>
        <begin position="763"/>
        <end position="786"/>
    </location>
</feature>
<dbReference type="eggNOG" id="ENOG502RG9A">
    <property type="taxonomic scope" value="Eukaryota"/>
</dbReference>
<reference evidence="3 4" key="1">
    <citation type="journal article" date="2011" name="Proc. Natl. Acad. Sci. U.S.A.">
        <title>Genome and transcriptome analyses of the mountain pine beetle-fungal symbiont Grosmannia clavigera, a lodgepole pine pathogen.</title>
        <authorList>
            <person name="DiGuistini S."/>
            <person name="Wang Y."/>
            <person name="Liao N.Y."/>
            <person name="Taylor G."/>
            <person name="Tanguay P."/>
            <person name="Feau N."/>
            <person name="Henrissat B."/>
            <person name="Chan S.K."/>
            <person name="Hesse-Orce U."/>
            <person name="Alamouti S.M."/>
            <person name="Tsui C.K.M."/>
            <person name="Docking R.T."/>
            <person name="Levasseur A."/>
            <person name="Haridas S."/>
            <person name="Robertson G."/>
            <person name="Birol I."/>
            <person name="Holt R.A."/>
            <person name="Marra M.A."/>
            <person name="Hamelin R.C."/>
            <person name="Hirst M."/>
            <person name="Jones S.J.M."/>
            <person name="Bohlmann J."/>
            <person name="Breuil C."/>
        </authorList>
    </citation>
    <scope>NUCLEOTIDE SEQUENCE [LARGE SCALE GENOMIC DNA]</scope>
    <source>
        <strain evidence="4">kw1407 / UAMH 11150</strain>
    </source>
</reference>
<dbReference type="InterPro" id="IPR014840">
    <property type="entry name" value="HRD"/>
</dbReference>
<feature type="region of interest" description="Disordered" evidence="1">
    <location>
        <begin position="402"/>
        <end position="568"/>
    </location>
</feature>
<accession>F0XG18</accession>
<feature type="region of interest" description="Disordered" evidence="1">
    <location>
        <begin position="184"/>
        <end position="382"/>
    </location>
</feature>
<feature type="region of interest" description="Disordered" evidence="1">
    <location>
        <begin position="636"/>
        <end position="705"/>
    </location>
</feature>
<organism evidence="4">
    <name type="scientific">Grosmannia clavigera (strain kw1407 / UAMH 11150)</name>
    <name type="common">Blue stain fungus</name>
    <name type="synonym">Graphiocladiella clavigera</name>
    <dbReference type="NCBI Taxonomy" id="655863"/>
    <lineage>
        <taxon>Eukaryota</taxon>
        <taxon>Fungi</taxon>
        <taxon>Dikarya</taxon>
        <taxon>Ascomycota</taxon>
        <taxon>Pezizomycotina</taxon>
        <taxon>Sordariomycetes</taxon>
        <taxon>Sordariomycetidae</taxon>
        <taxon>Ophiostomatales</taxon>
        <taxon>Ophiostomataceae</taxon>
        <taxon>Leptographium</taxon>
    </lineage>
</organism>
<feature type="compositionally biased region" description="Low complexity" evidence="1">
    <location>
        <begin position="813"/>
        <end position="822"/>
    </location>
</feature>
<dbReference type="OrthoDB" id="5576775at2759"/>